<dbReference type="GO" id="GO:0005886">
    <property type="term" value="C:plasma membrane"/>
    <property type="evidence" value="ECO:0007669"/>
    <property type="project" value="UniProtKB-SubCell"/>
</dbReference>
<accession>A0AAN7VZE4</accession>
<organism evidence="12 13">
    <name type="scientific">Arxiozyma heterogenica</name>
    <dbReference type="NCBI Taxonomy" id="278026"/>
    <lineage>
        <taxon>Eukaryota</taxon>
        <taxon>Fungi</taxon>
        <taxon>Dikarya</taxon>
        <taxon>Ascomycota</taxon>
        <taxon>Saccharomycotina</taxon>
        <taxon>Saccharomycetes</taxon>
        <taxon>Saccharomycetales</taxon>
        <taxon>Saccharomycetaceae</taxon>
        <taxon>Arxiozyma</taxon>
    </lineage>
</organism>
<comment type="subcellular location">
    <subcellularLocation>
        <location evidence="2 11">Cell membrane</location>
        <topology evidence="2 11">Multi-pass membrane protein</topology>
    </subcellularLocation>
</comment>
<evidence type="ECO:0000256" key="9">
    <source>
        <dbReference type="ARBA" id="ARBA00023136"/>
    </source>
</evidence>
<evidence type="ECO:0000256" key="7">
    <source>
        <dbReference type="ARBA" id="ARBA00022971"/>
    </source>
</evidence>
<evidence type="ECO:0000313" key="12">
    <source>
        <dbReference type="EMBL" id="KAK5774169.1"/>
    </source>
</evidence>
<evidence type="ECO:0000256" key="6">
    <source>
        <dbReference type="ARBA" id="ARBA00022692"/>
    </source>
</evidence>
<keyword evidence="8 11" id="KW-1133">Transmembrane helix</keyword>
<dbReference type="PANTHER" id="PTHR31030:SF1">
    <property type="entry name" value="PLASMA MEMBRANE FUSION PROTEIN PRM1"/>
    <property type="match status" value="1"/>
</dbReference>
<feature type="transmembrane region" description="Helical" evidence="11">
    <location>
        <begin position="224"/>
        <end position="245"/>
    </location>
</feature>
<comment type="caution">
    <text evidence="12">The sequence shown here is derived from an EMBL/GenBank/DDBJ whole genome shotgun (WGS) entry which is preliminary data.</text>
</comment>
<comment type="function">
    <text evidence="1 11">Involved in cell fusion during mating by stabilizing the plasma membrane fusion event.</text>
</comment>
<evidence type="ECO:0000256" key="1">
    <source>
        <dbReference type="ARBA" id="ARBA00002512"/>
    </source>
</evidence>
<evidence type="ECO:0000256" key="5">
    <source>
        <dbReference type="ARBA" id="ARBA00022475"/>
    </source>
</evidence>
<evidence type="ECO:0000313" key="13">
    <source>
        <dbReference type="Proteomes" id="UP001306508"/>
    </source>
</evidence>
<sequence length="580" mass="66326">MEETIKSILTILSLLVTASEELVTFIIDLYLGTYTCLLVSTIDGAVDIATNTTENLISIVNTTVSTFADDLENGLNDVSIILNKIISSVSKIKNFFKNLDSNNSNKASEVTDNIKKVNLTINSLRKLYISPSINVKLKELSAKTPDFHTVKNETKSLITKPFQIIKNDIASINVSKLIAKSNIHSVYQTHKVAKDNTSFIGICSSNTPDIEFFFQELNKNLKTVTIILLVLLVFGACVMMLPEAWKEIKQWQKLKHFERDIFDKYNDILIIMNDKKEYETDSNNDLDDSFDVIESFNRYFNVWQTKIYDFLIFLFTFNKKNYPMSKRKKLSWFISYIVSERAIFVLSIGILGIIVSCFQLIILCVLKRHINKIESYATKNFVNSSNLDFLKKDLTIWTHNTNQYINYTESNINEQIFGWVTTGTSSVNNTVKTMINGIDTTLSDLFKGTLLYKPMTTVVKCVIEDKLYSIEQAMTWIHNKAHVSFPQINSTELVWQLKTLITQNSTISVNNSIASENTHNQEPLVMNIWNEIQILLSSVLNSLHKTVILELVISCIIISMWVIQIPLAILIMLQKQTQRR</sequence>
<evidence type="ECO:0000256" key="8">
    <source>
        <dbReference type="ARBA" id="ARBA00022989"/>
    </source>
</evidence>
<evidence type="ECO:0000256" key="11">
    <source>
        <dbReference type="RuleBase" id="RU366035"/>
    </source>
</evidence>
<dbReference type="AlphaFoldDB" id="A0AAN7VZE4"/>
<keyword evidence="5 11" id="KW-1003">Cell membrane</keyword>
<keyword evidence="10" id="KW-0325">Glycoprotein</keyword>
<evidence type="ECO:0000256" key="3">
    <source>
        <dbReference type="ARBA" id="ARBA00010780"/>
    </source>
</evidence>
<reference evidence="13" key="1">
    <citation type="submission" date="2023-07" db="EMBL/GenBank/DDBJ databases">
        <title>A draft genome of Kazachstania heterogenica Y-27499.</title>
        <authorList>
            <person name="Donic C."/>
            <person name="Kralova J.S."/>
            <person name="Fidel L."/>
            <person name="Ben-Dor S."/>
            <person name="Jung S."/>
        </authorList>
    </citation>
    <scope>NUCLEOTIDE SEQUENCE [LARGE SCALE GENOMIC DNA]</scope>
    <source>
        <strain evidence="13">Y27499</strain>
    </source>
</reference>
<keyword evidence="13" id="KW-1185">Reference proteome</keyword>
<dbReference type="GO" id="GO:0043332">
    <property type="term" value="C:mating projection tip"/>
    <property type="evidence" value="ECO:0007669"/>
    <property type="project" value="UniProtKB-UniRule"/>
</dbReference>
<evidence type="ECO:0000256" key="2">
    <source>
        <dbReference type="ARBA" id="ARBA00004651"/>
    </source>
</evidence>
<gene>
    <name evidence="12" type="ORF">RI543_004456</name>
</gene>
<dbReference type="Proteomes" id="UP001306508">
    <property type="component" value="Unassembled WGS sequence"/>
</dbReference>
<keyword evidence="7 11" id="KW-0184">Conjugation</keyword>
<comment type="caution">
    <text evidence="11">Lacks conserved residue(s) required for the propagation of feature annotation.</text>
</comment>
<dbReference type="PANTHER" id="PTHR31030">
    <property type="entry name" value="PLASMA MEMBRANE FUSION PROTEIN PRM1"/>
    <property type="match status" value="1"/>
</dbReference>
<dbReference type="InterPro" id="IPR026777">
    <property type="entry name" value="PRM1"/>
</dbReference>
<evidence type="ECO:0000256" key="10">
    <source>
        <dbReference type="ARBA" id="ARBA00023180"/>
    </source>
</evidence>
<feature type="transmembrane region" description="Helical" evidence="11">
    <location>
        <begin position="551"/>
        <end position="573"/>
    </location>
</feature>
<keyword evidence="9 11" id="KW-0472">Membrane</keyword>
<keyword evidence="6 11" id="KW-0812">Transmembrane</keyword>
<protein>
    <recommendedName>
        <fullName evidence="4 11">Plasma membrane fusion protein PRM1</fullName>
    </recommendedName>
</protein>
<feature type="transmembrane region" description="Helical" evidence="11">
    <location>
        <begin position="330"/>
        <end position="363"/>
    </location>
</feature>
<dbReference type="EMBL" id="JAWIZZ010000055">
    <property type="protein sequence ID" value="KAK5774169.1"/>
    <property type="molecule type" value="Genomic_DNA"/>
</dbReference>
<name>A0AAN7VZE4_9SACH</name>
<evidence type="ECO:0000256" key="4">
    <source>
        <dbReference type="ARBA" id="ARBA00017621"/>
    </source>
</evidence>
<comment type="similarity">
    <text evidence="3 11">Belongs to the PRM1 family.</text>
</comment>
<proteinExistence type="inferred from homology"/>
<dbReference type="GO" id="GO:0032220">
    <property type="term" value="P:plasma membrane fusion involved in cytogamy"/>
    <property type="evidence" value="ECO:0007669"/>
    <property type="project" value="TreeGrafter"/>
</dbReference>